<dbReference type="AlphaFoldDB" id="A0A6J6QPL0"/>
<protein>
    <submittedName>
        <fullName evidence="2">Unannotated protein</fullName>
    </submittedName>
</protein>
<evidence type="ECO:0000313" key="5">
    <source>
        <dbReference type="EMBL" id="CAB5071956.1"/>
    </source>
</evidence>
<dbReference type="GO" id="GO:0046872">
    <property type="term" value="F:metal ion binding"/>
    <property type="evidence" value="ECO:0007669"/>
    <property type="project" value="UniProtKB-KW"/>
</dbReference>
<evidence type="ECO:0000313" key="3">
    <source>
        <dbReference type="EMBL" id="CAB4777646.1"/>
    </source>
</evidence>
<dbReference type="EMBL" id="CAFBQC010000014">
    <property type="protein sequence ID" value="CAB5040981.1"/>
    <property type="molecule type" value="Genomic_DNA"/>
</dbReference>
<dbReference type="Gene3D" id="1.20.120.450">
    <property type="entry name" value="dinb family like domain"/>
    <property type="match status" value="1"/>
</dbReference>
<proteinExistence type="predicted"/>
<dbReference type="EMBL" id="CAFAAA010000010">
    <property type="protein sequence ID" value="CAB4777646.1"/>
    <property type="molecule type" value="Genomic_DNA"/>
</dbReference>
<name>A0A6J6QPL0_9ZZZZ</name>
<evidence type="ECO:0000313" key="2">
    <source>
        <dbReference type="EMBL" id="CAB4712779.1"/>
    </source>
</evidence>
<dbReference type="InterPro" id="IPR034660">
    <property type="entry name" value="DinB/YfiT-like"/>
</dbReference>
<evidence type="ECO:0000256" key="1">
    <source>
        <dbReference type="ARBA" id="ARBA00022723"/>
    </source>
</evidence>
<gene>
    <name evidence="2" type="ORF">UFOPK2662_00203</name>
    <name evidence="3" type="ORF">UFOPK2942_00496</name>
    <name evidence="4" type="ORF">UFOPK4242_00440</name>
    <name evidence="5" type="ORF">UFOPK4382_00238</name>
</gene>
<dbReference type="InterPro" id="IPR007837">
    <property type="entry name" value="DinB"/>
</dbReference>
<dbReference type="EMBL" id="CAFBRA010000008">
    <property type="protein sequence ID" value="CAB5071956.1"/>
    <property type="molecule type" value="Genomic_DNA"/>
</dbReference>
<dbReference type="Pfam" id="PF05163">
    <property type="entry name" value="DinB"/>
    <property type="match status" value="1"/>
</dbReference>
<evidence type="ECO:0000313" key="4">
    <source>
        <dbReference type="EMBL" id="CAB5040981.1"/>
    </source>
</evidence>
<sequence length="164" mass="18284">MTDPIASRALRHMAWANGQMLTILSQLPDEAINFSAWNPDWTVGKIVHHIVSAQGRLIARISGEVAPEELPNLTTAAGVSDVIPVFKQRDARILDLSSGPDELRQFVLYGNEVEFLTSTLFAQAVHHATEHRAQISDILAVNKMDVLNLDSISLFPFEKWERTI</sequence>
<dbReference type="EMBL" id="CAEZYI010000005">
    <property type="protein sequence ID" value="CAB4712779.1"/>
    <property type="molecule type" value="Genomic_DNA"/>
</dbReference>
<organism evidence="2">
    <name type="scientific">freshwater metagenome</name>
    <dbReference type="NCBI Taxonomy" id="449393"/>
    <lineage>
        <taxon>unclassified sequences</taxon>
        <taxon>metagenomes</taxon>
        <taxon>ecological metagenomes</taxon>
    </lineage>
</organism>
<reference evidence="2" key="1">
    <citation type="submission" date="2020-05" db="EMBL/GenBank/DDBJ databases">
        <authorList>
            <person name="Chiriac C."/>
            <person name="Salcher M."/>
            <person name="Ghai R."/>
            <person name="Kavagutti S V."/>
        </authorList>
    </citation>
    <scope>NUCLEOTIDE SEQUENCE</scope>
</reference>
<dbReference type="SUPFAM" id="SSF109854">
    <property type="entry name" value="DinB/YfiT-like putative metalloenzymes"/>
    <property type="match status" value="1"/>
</dbReference>
<accession>A0A6J6QPL0</accession>
<keyword evidence="1" id="KW-0479">Metal-binding</keyword>